<protein>
    <submittedName>
        <fullName evidence="1">11700_t:CDS:1</fullName>
    </submittedName>
</protein>
<reference evidence="1" key="1">
    <citation type="submission" date="2021-06" db="EMBL/GenBank/DDBJ databases">
        <authorList>
            <person name="Kallberg Y."/>
            <person name="Tangrot J."/>
            <person name="Rosling A."/>
        </authorList>
    </citation>
    <scope>NUCLEOTIDE SEQUENCE</scope>
    <source>
        <strain evidence="1">CL356</strain>
    </source>
</reference>
<comment type="caution">
    <text evidence="1">The sequence shown here is derived from an EMBL/GenBank/DDBJ whole genome shotgun (WGS) entry which is preliminary data.</text>
</comment>
<dbReference type="Proteomes" id="UP000789525">
    <property type="component" value="Unassembled WGS sequence"/>
</dbReference>
<sequence length="219" mass="25012">MPYLTYHDADIDEEAVLLFNDGCWLNDKCIDLYLESVIYVPSLPTERILILFDLPHQRYLTHTVTPEAPQFNSASIVLAVINNNPDTTVAQGGTHWSLMIYVRDTNTCFHYDSASGMNTGVAKKVAKRLFGVERVFNKEAPQQRDEHIYRKLVKYEEESKFSPSNGEEPKYQKELFEVEFDEIPGGDAMRRKCKEIIAVLKREYDIGKGKLTGGRLKGS</sequence>
<name>A0ACA9KJ44_9GLOM</name>
<organism evidence="1 2">
    <name type="scientific">Acaulospora colombiana</name>
    <dbReference type="NCBI Taxonomy" id="27376"/>
    <lineage>
        <taxon>Eukaryota</taxon>
        <taxon>Fungi</taxon>
        <taxon>Fungi incertae sedis</taxon>
        <taxon>Mucoromycota</taxon>
        <taxon>Glomeromycotina</taxon>
        <taxon>Glomeromycetes</taxon>
        <taxon>Diversisporales</taxon>
        <taxon>Acaulosporaceae</taxon>
        <taxon>Acaulospora</taxon>
    </lineage>
</organism>
<dbReference type="EMBL" id="CAJVPT010002168">
    <property type="protein sequence ID" value="CAG8476723.1"/>
    <property type="molecule type" value="Genomic_DNA"/>
</dbReference>
<gene>
    <name evidence="1" type="ORF">ACOLOM_LOCUS1830</name>
</gene>
<proteinExistence type="predicted"/>
<evidence type="ECO:0000313" key="2">
    <source>
        <dbReference type="Proteomes" id="UP000789525"/>
    </source>
</evidence>
<evidence type="ECO:0000313" key="1">
    <source>
        <dbReference type="EMBL" id="CAG8476723.1"/>
    </source>
</evidence>
<keyword evidence="2" id="KW-1185">Reference proteome</keyword>
<accession>A0ACA9KJ44</accession>